<proteinExistence type="predicted"/>
<reference evidence="1" key="2">
    <citation type="journal article" date="2024" name="Antonie Van Leeuwenhoek">
        <title>Roseihalotalea indica gen. nov., sp. nov., a halophilic Bacteroidetes from mesopelagic Southwest Indian Ocean with higher carbohydrate metabolic potential.</title>
        <authorList>
            <person name="Chen B."/>
            <person name="Zhang M."/>
            <person name="Lin D."/>
            <person name="Ye J."/>
            <person name="Tang K."/>
        </authorList>
    </citation>
    <scope>NUCLEOTIDE SEQUENCE</scope>
    <source>
        <strain evidence="1">TK19036</strain>
    </source>
</reference>
<sequence>MKLLNLSAASQTFVSTNTFLPKDKETRLAIFSLIYIIQIGTKSLIENLRPISGVAILINHVHPIKPNSFARHNIRAIHQHSIR</sequence>
<dbReference type="AlphaFoldDB" id="A0AA49GQN6"/>
<evidence type="ECO:0000313" key="1">
    <source>
        <dbReference type="EMBL" id="WKN38713.1"/>
    </source>
</evidence>
<name>A0AA49GQN6_9BACT</name>
<organism evidence="1">
    <name type="scientific">Roseihalotalea indica</name>
    <dbReference type="NCBI Taxonomy" id="2867963"/>
    <lineage>
        <taxon>Bacteria</taxon>
        <taxon>Pseudomonadati</taxon>
        <taxon>Bacteroidota</taxon>
        <taxon>Cytophagia</taxon>
        <taxon>Cytophagales</taxon>
        <taxon>Catalimonadaceae</taxon>
        <taxon>Roseihalotalea</taxon>
    </lineage>
</organism>
<protein>
    <submittedName>
        <fullName evidence="1">Uncharacterized protein</fullName>
    </submittedName>
</protein>
<gene>
    <name evidence="1" type="ORF">K4G66_08355</name>
</gene>
<dbReference type="EMBL" id="CP120682">
    <property type="protein sequence ID" value="WKN38713.1"/>
    <property type="molecule type" value="Genomic_DNA"/>
</dbReference>
<reference evidence="1" key="1">
    <citation type="journal article" date="2023" name="Comput. Struct. Biotechnol. J.">
        <title>Discovery of a novel marine Bacteroidetes with a rich repertoire of carbohydrate-active enzymes.</title>
        <authorList>
            <person name="Chen B."/>
            <person name="Liu G."/>
            <person name="Chen Q."/>
            <person name="Wang H."/>
            <person name="Liu L."/>
            <person name="Tang K."/>
        </authorList>
    </citation>
    <scope>NUCLEOTIDE SEQUENCE</scope>
    <source>
        <strain evidence="1">TK19036</strain>
    </source>
</reference>
<accession>A0AA49GQN6</accession>